<organism evidence="1 2">
    <name type="scientific">Salimicrobium halophilum</name>
    <dbReference type="NCBI Taxonomy" id="86666"/>
    <lineage>
        <taxon>Bacteria</taxon>
        <taxon>Bacillati</taxon>
        <taxon>Bacillota</taxon>
        <taxon>Bacilli</taxon>
        <taxon>Bacillales</taxon>
        <taxon>Bacillaceae</taxon>
        <taxon>Salimicrobium</taxon>
    </lineage>
</organism>
<name>A0A1G8V9A1_9BACI</name>
<reference evidence="2" key="1">
    <citation type="submission" date="2016-10" db="EMBL/GenBank/DDBJ databases">
        <authorList>
            <person name="Varghese N."/>
            <person name="Submissions S."/>
        </authorList>
    </citation>
    <scope>NUCLEOTIDE SEQUENCE [LARGE SCALE GENOMIC DNA]</scope>
    <source>
        <strain evidence="2">DSM 4771</strain>
    </source>
</reference>
<protein>
    <submittedName>
        <fullName evidence="1">Negative transcriptional regulator, PaiB family</fullName>
    </submittedName>
</protein>
<proteinExistence type="predicted"/>
<evidence type="ECO:0000313" key="1">
    <source>
        <dbReference type="EMBL" id="SDJ62651.1"/>
    </source>
</evidence>
<dbReference type="Gene3D" id="2.30.110.10">
    <property type="entry name" value="Electron Transport, Fmn-binding Protein, Chain A"/>
    <property type="match status" value="1"/>
</dbReference>
<dbReference type="OrthoDB" id="9794948at2"/>
<keyword evidence="2" id="KW-1185">Reference proteome</keyword>
<dbReference type="InterPro" id="IPR012349">
    <property type="entry name" value="Split_barrel_FMN-bd"/>
</dbReference>
<gene>
    <name evidence="1" type="ORF">SAMN04490247_2587</name>
</gene>
<evidence type="ECO:0000313" key="2">
    <source>
        <dbReference type="Proteomes" id="UP000199225"/>
    </source>
</evidence>
<dbReference type="PANTHER" id="PTHR35802:SF1">
    <property type="entry name" value="PROTEASE SYNTHASE AND SPORULATION PROTEIN PAI 2"/>
    <property type="match status" value="1"/>
</dbReference>
<dbReference type="PIRSF" id="PIRSF010372">
    <property type="entry name" value="PaiB"/>
    <property type="match status" value="1"/>
</dbReference>
<sequence length="201" mass="23432">MYIPKQFEVTDMEEIKAFIQAYPFGTIVTTREGRQLATHVPLEMNEEKGSYYMTGHLAYANPQWKTFEGQEALLIYQGPHAYVSASWYEGENVSTWNYQAVHVYGTVELMNEQELEADLARLMGKYEQGRENPVLWENMSEKVKKQMNAIVGFKVKVEEVQAAFKLSQNRTEADYQNIIDHLWKEEDCNSRGVAEEMKKRR</sequence>
<dbReference type="Pfam" id="PF04299">
    <property type="entry name" value="FMN_bind_2"/>
    <property type="match status" value="1"/>
</dbReference>
<dbReference type="RefSeq" id="WP_093194289.1">
    <property type="nucleotide sequence ID" value="NZ_FNEV01000008.1"/>
</dbReference>
<dbReference type="SUPFAM" id="SSF50475">
    <property type="entry name" value="FMN-binding split barrel"/>
    <property type="match status" value="1"/>
</dbReference>
<dbReference type="PANTHER" id="PTHR35802">
    <property type="entry name" value="PROTEASE SYNTHASE AND SPORULATION PROTEIN PAI 2"/>
    <property type="match status" value="1"/>
</dbReference>
<dbReference type="InterPro" id="IPR007396">
    <property type="entry name" value="TR_PAI2-type"/>
</dbReference>
<dbReference type="Proteomes" id="UP000199225">
    <property type="component" value="Unassembled WGS sequence"/>
</dbReference>
<dbReference type="AlphaFoldDB" id="A0A1G8V9A1"/>
<dbReference type="STRING" id="86666.SAMN04490247_2587"/>
<accession>A0A1G8V9A1</accession>
<dbReference type="EMBL" id="FNEV01000008">
    <property type="protein sequence ID" value="SDJ62651.1"/>
    <property type="molecule type" value="Genomic_DNA"/>
</dbReference>